<sequence>MSNSKPDGIDQGVDHPLIFSVTKGSVTHHPYHPEHQKGMKIFFPKLAIPYSLNSFLRNL</sequence>
<reference evidence="1" key="1">
    <citation type="journal article" date="2006" name="Nature">
        <title>Deciphering the evolution and metabolism of an anammox bacterium from a community genome.</title>
        <authorList>
            <person name="Strous M."/>
            <person name="Pelletier E."/>
            <person name="Mangenot S."/>
            <person name="Rattei T."/>
            <person name="Lehner A."/>
            <person name="Taylor M.W."/>
            <person name="Horn M."/>
            <person name="Daims H."/>
            <person name="Bartol-Mavel D."/>
            <person name="Wincker P."/>
            <person name="Barbe V."/>
            <person name="Fonknechten N."/>
            <person name="Vallenet D."/>
            <person name="Segurens B."/>
            <person name="Schenowitz-Truong C."/>
            <person name="Medigue C."/>
            <person name="Collingro A."/>
            <person name="Snel B."/>
            <person name="Dutilh B.E."/>
            <person name="OpDenCamp H.J.M."/>
            <person name="vanDerDrift C."/>
            <person name="Cirpus I."/>
            <person name="vanDePas-Schoonen K.T."/>
            <person name="Harhangi H.R."/>
            <person name="vanNiftrik L."/>
            <person name="Schmid M."/>
            <person name="Keltjens J."/>
            <person name="vanDeVossenberg J."/>
            <person name="Kartal B."/>
            <person name="Meier H."/>
            <person name="Frishman D."/>
            <person name="Huynen M.A."/>
            <person name="Mewes H."/>
            <person name="Weissenbach J."/>
            <person name="Jetten M.S.M."/>
            <person name="Wagner M."/>
            <person name="LePaslier D."/>
        </authorList>
    </citation>
    <scope>NUCLEOTIDE SEQUENCE</scope>
</reference>
<accession>Q1Q6Y5</accession>
<protein>
    <submittedName>
        <fullName evidence="1">Uncharacterized protein</fullName>
    </submittedName>
</protein>
<evidence type="ECO:0000313" key="1">
    <source>
        <dbReference type="EMBL" id="CAJ73336.1"/>
    </source>
</evidence>
<reference evidence="1" key="2">
    <citation type="submission" date="2006-01" db="EMBL/GenBank/DDBJ databases">
        <authorList>
            <person name="Genoscope"/>
        </authorList>
    </citation>
    <scope>NUCLEOTIDE SEQUENCE</scope>
</reference>
<dbReference type="EMBL" id="CT573071">
    <property type="protein sequence ID" value="CAJ73336.1"/>
    <property type="molecule type" value="Genomic_DNA"/>
</dbReference>
<dbReference type="AlphaFoldDB" id="Q1Q6Y5"/>
<organism evidence="1">
    <name type="scientific">Kuenenia stuttgartiensis</name>
    <dbReference type="NCBI Taxonomy" id="174633"/>
    <lineage>
        <taxon>Bacteria</taxon>
        <taxon>Pseudomonadati</taxon>
        <taxon>Planctomycetota</taxon>
        <taxon>Candidatus Brocadiia</taxon>
        <taxon>Candidatus Brocadiales</taxon>
        <taxon>Candidatus Brocadiaceae</taxon>
        <taxon>Candidatus Kuenenia</taxon>
    </lineage>
</organism>
<gene>
    <name evidence="1" type="ORF">kuste2588</name>
</gene>
<proteinExistence type="predicted"/>
<name>Q1Q6Y5_KUEST</name>